<comment type="caution">
    <text evidence="2">The sequence shown here is derived from an EMBL/GenBank/DDBJ whole genome shotgun (WGS) entry which is preliminary data.</text>
</comment>
<protein>
    <submittedName>
        <fullName evidence="2">Uncharacterized protein</fullName>
    </submittedName>
</protein>
<keyword evidence="3" id="KW-1185">Reference proteome</keyword>
<feature type="compositionally biased region" description="Pro residues" evidence="1">
    <location>
        <begin position="16"/>
        <end position="30"/>
    </location>
</feature>
<evidence type="ECO:0000256" key="1">
    <source>
        <dbReference type="SAM" id="MobiDB-lite"/>
    </source>
</evidence>
<reference evidence="3" key="1">
    <citation type="submission" date="2017-03" db="EMBL/GenBank/DDBJ databases">
        <title>Genomes of endolithic fungi from Antarctica.</title>
        <authorList>
            <person name="Coleine C."/>
            <person name="Masonjones S."/>
            <person name="Stajich J.E."/>
        </authorList>
    </citation>
    <scope>NUCLEOTIDE SEQUENCE [LARGE SCALE GENOMIC DNA]</scope>
    <source>
        <strain evidence="3">CCFEE 5527</strain>
    </source>
</reference>
<dbReference type="EMBL" id="NAJO01000012">
    <property type="protein sequence ID" value="OQO08566.1"/>
    <property type="molecule type" value="Genomic_DNA"/>
</dbReference>
<evidence type="ECO:0000313" key="3">
    <source>
        <dbReference type="Proteomes" id="UP000192596"/>
    </source>
</evidence>
<organism evidence="2 3">
    <name type="scientific">Cryoendolithus antarcticus</name>
    <dbReference type="NCBI Taxonomy" id="1507870"/>
    <lineage>
        <taxon>Eukaryota</taxon>
        <taxon>Fungi</taxon>
        <taxon>Dikarya</taxon>
        <taxon>Ascomycota</taxon>
        <taxon>Pezizomycotina</taxon>
        <taxon>Dothideomycetes</taxon>
        <taxon>Dothideomycetidae</taxon>
        <taxon>Cladosporiales</taxon>
        <taxon>Cladosporiaceae</taxon>
        <taxon>Cryoendolithus</taxon>
    </lineage>
</organism>
<dbReference type="Proteomes" id="UP000192596">
    <property type="component" value="Unassembled WGS sequence"/>
</dbReference>
<sequence length="149" mass="16402">MPYVDHQTLRAEWVSNPPPPHRLSPRPDPSPTTHAASPTPQHRAAALRSALASLAAAYQICLRNPPPDHTVPCKLAKLGMKISSARTWEQAVRETRLGNPTGEDEKDVWRCVEVARKQIGEVGYGVGVEVRRDGEGEGARRGAWGEVKW</sequence>
<evidence type="ECO:0000313" key="2">
    <source>
        <dbReference type="EMBL" id="OQO08566.1"/>
    </source>
</evidence>
<feature type="region of interest" description="Disordered" evidence="1">
    <location>
        <begin position="1"/>
        <end position="46"/>
    </location>
</feature>
<dbReference type="InParanoid" id="A0A1V8TB04"/>
<proteinExistence type="predicted"/>
<feature type="compositionally biased region" description="Low complexity" evidence="1">
    <location>
        <begin position="31"/>
        <end position="46"/>
    </location>
</feature>
<name>A0A1V8TB04_9PEZI</name>
<gene>
    <name evidence="2" type="ORF">B0A48_06436</name>
</gene>
<dbReference type="AlphaFoldDB" id="A0A1V8TB04"/>
<accession>A0A1V8TB04</accession>